<accession>A0AAD1RZS0</accession>
<dbReference type="EMBL" id="OW240915">
    <property type="protein sequence ID" value="CAH2284702.1"/>
    <property type="molecule type" value="Genomic_DNA"/>
</dbReference>
<evidence type="ECO:0000256" key="1">
    <source>
        <dbReference type="SAM" id="Coils"/>
    </source>
</evidence>
<organism evidence="2 3">
    <name type="scientific">Pelobates cultripes</name>
    <name type="common">Western spadefoot toad</name>
    <dbReference type="NCBI Taxonomy" id="61616"/>
    <lineage>
        <taxon>Eukaryota</taxon>
        <taxon>Metazoa</taxon>
        <taxon>Chordata</taxon>
        <taxon>Craniata</taxon>
        <taxon>Vertebrata</taxon>
        <taxon>Euteleostomi</taxon>
        <taxon>Amphibia</taxon>
        <taxon>Batrachia</taxon>
        <taxon>Anura</taxon>
        <taxon>Pelobatoidea</taxon>
        <taxon>Pelobatidae</taxon>
        <taxon>Pelobates</taxon>
    </lineage>
</organism>
<name>A0AAD1RZS0_PELCU</name>
<sequence length="104" mass="11890">MVAELCAVVREEIQGVRRDLENRVKEVEAESQHAALRQQEAEVATTRQGSMNLELRRQVEDIDNRGRRINVRIRGLPEESLQEVLTGLFTQLLGEEGQRLPTLN</sequence>
<dbReference type="AlphaFoldDB" id="A0AAD1RZS0"/>
<gene>
    <name evidence="2" type="ORF">PECUL_23A010475</name>
</gene>
<protein>
    <submittedName>
        <fullName evidence="2">Uncharacterized protein</fullName>
    </submittedName>
</protein>
<evidence type="ECO:0000313" key="2">
    <source>
        <dbReference type="EMBL" id="CAH2284702.1"/>
    </source>
</evidence>
<keyword evidence="1" id="KW-0175">Coiled coil</keyword>
<proteinExistence type="predicted"/>
<reference evidence="2" key="1">
    <citation type="submission" date="2022-03" db="EMBL/GenBank/DDBJ databases">
        <authorList>
            <person name="Alioto T."/>
            <person name="Alioto T."/>
            <person name="Gomez Garrido J."/>
        </authorList>
    </citation>
    <scope>NUCLEOTIDE SEQUENCE</scope>
</reference>
<dbReference type="Proteomes" id="UP001295444">
    <property type="component" value="Chromosome 04"/>
</dbReference>
<feature type="coiled-coil region" evidence="1">
    <location>
        <begin position="10"/>
        <end position="37"/>
    </location>
</feature>
<evidence type="ECO:0000313" key="3">
    <source>
        <dbReference type="Proteomes" id="UP001295444"/>
    </source>
</evidence>
<keyword evidence="3" id="KW-1185">Reference proteome</keyword>